<dbReference type="Proteomes" id="UP001597273">
    <property type="component" value="Unassembled WGS sequence"/>
</dbReference>
<keyword evidence="2" id="KW-0012">Acyltransferase</keyword>
<evidence type="ECO:0000259" key="1">
    <source>
        <dbReference type="PROSITE" id="PS51186"/>
    </source>
</evidence>
<dbReference type="EC" id="2.3.-.-" evidence="2"/>
<dbReference type="GO" id="GO:0016746">
    <property type="term" value="F:acyltransferase activity"/>
    <property type="evidence" value="ECO:0007669"/>
    <property type="project" value="UniProtKB-KW"/>
</dbReference>
<dbReference type="PROSITE" id="PS51186">
    <property type="entry name" value="GNAT"/>
    <property type="match status" value="1"/>
</dbReference>
<dbReference type="CDD" id="cd04301">
    <property type="entry name" value="NAT_SF"/>
    <property type="match status" value="1"/>
</dbReference>
<dbReference type="InterPro" id="IPR016181">
    <property type="entry name" value="Acyl_CoA_acyltransferase"/>
</dbReference>
<comment type="caution">
    <text evidence="2">The sequence shown here is derived from an EMBL/GenBank/DDBJ whole genome shotgun (WGS) entry which is preliminary data.</text>
</comment>
<keyword evidence="2" id="KW-0808">Transferase</keyword>
<feature type="domain" description="N-acetyltransferase" evidence="1">
    <location>
        <begin position="14"/>
        <end position="157"/>
    </location>
</feature>
<dbReference type="EMBL" id="JBHUFW010000002">
    <property type="protein sequence ID" value="MFD1861328.1"/>
    <property type="molecule type" value="Genomic_DNA"/>
</dbReference>
<accession>A0ABW4QCX4</accession>
<dbReference type="Pfam" id="PF00583">
    <property type="entry name" value="Acetyltransf_1"/>
    <property type="match status" value="1"/>
</dbReference>
<organism evidence="2 3">
    <name type="scientific">Planococcus chinensis</name>
    <dbReference type="NCBI Taxonomy" id="272917"/>
    <lineage>
        <taxon>Bacteria</taxon>
        <taxon>Bacillati</taxon>
        <taxon>Bacillota</taxon>
        <taxon>Bacilli</taxon>
        <taxon>Bacillales</taxon>
        <taxon>Caryophanaceae</taxon>
        <taxon>Planococcus</taxon>
    </lineage>
</organism>
<reference evidence="3" key="1">
    <citation type="journal article" date="2019" name="Int. J. Syst. Evol. Microbiol.">
        <title>The Global Catalogue of Microorganisms (GCM) 10K type strain sequencing project: providing services to taxonomists for standard genome sequencing and annotation.</title>
        <authorList>
            <consortium name="The Broad Institute Genomics Platform"/>
            <consortium name="The Broad Institute Genome Sequencing Center for Infectious Disease"/>
            <person name="Wu L."/>
            <person name="Ma J."/>
        </authorList>
    </citation>
    <scope>NUCLEOTIDE SEQUENCE [LARGE SCALE GENOMIC DNA]</scope>
    <source>
        <strain evidence="3">CGMCC 1.15475</strain>
    </source>
</reference>
<dbReference type="SUPFAM" id="SSF55729">
    <property type="entry name" value="Acyl-CoA N-acyltransferases (Nat)"/>
    <property type="match status" value="1"/>
</dbReference>
<keyword evidence="3" id="KW-1185">Reference proteome</keyword>
<name>A0ABW4QCX4_9BACL</name>
<dbReference type="InterPro" id="IPR000182">
    <property type="entry name" value="GNAT_dom"/>
</dbReference>
<proteinExistence type="predicted"/>
<protein>
    <submittedName>
        <fullName evidence="2">GNAT family N-acetyltransferase</fullName>
        <ecNumber evidence="2">2.3.-.-</ecNumber>
    </submittedName>
</protein>
<evidence type="ECO:0000313" key="3">
    <source>
        <dbReference type="Proteomes" id="UP001597273"/>
    </source>
</evidence>
<gene>
    <name evidence="2" type="ORF">ACFSDB_00235</name>
</gene>
<sequence>MAIKLEKSQETDALRLLEMQHAAFLPLLEKYRDFETSPAIEPLEKMEARILEPDGGVYKILADGELAGAIRIRRKEGDRFWIGPLFIAPCFQGGGFAQAALRAAEELYPEAASWHLGTLLEEAGNCHLYEKMGYARNGRQEKLNSRATLVHYEKLAAKEGRL</sequence>
<dbReference type="RefSeq" id="WP_204891643.1">
    <property type="nucleotide sequence ID" value="NZ_JBHUFW010000002.1"/>
</dbReference>
<dbReference type="Gene3D" id="3.40.630.30">
    <property type="match status" value="1"/>
</dbReference>
<evidence type="ECO:0000313" key="2">
    <source>
        <dbReference type="EMBL" id="MFD1861328.1"/>
    </source>
</evidence>